<feature type="transmembrane region" description="Helical" evidence="1">
    <location>
        <begin position="12"/>
        <end position="35"/>
    </location>
</feature>
<keyword evidence="1" id="KW-0472">Membrane</keyword>
<keyword evidence="1" id="KW-1133">Transmembrane helix</keyword>
<organism evidence="2 3">
    <name type="scientific">Amylocarpus encephaloides</name>
    <dbReference type="NCBI Taxonomy" id="45428"/>
    <lineage>
        <taxon>Eukaryota</taxon>
        <taxon>Fungi</taxon>
        <taxon>Dikarya</taxon>
        <taxon>Ascomycota</taxon>
        <taxon>Pezizomycotina</taxon>
        <taxon>Leotiomycetes</taxon>
        <taxon>Helotiales</taxon>
        <taxon>Helotiales incertae sedis</taxon>
        <taxon>Amylocarpus</taxon>
    </lineage>
</organism>
<protein>
    <submittedName>
        <fullName evidence="2">Uncharacterized protein</fullName>
    </submittedName>
</protein>
<evidence type="ECO:0000313" key="3">
    <source>
        <dbReference type="Proteomes" id="UP000824998"/>
    </source>
</evidence>
<keyword evidence="3" id="KW-1185">Reference proteome</keyword>
<feature type="transmembrane region" description="Helical" evidence="1">
    <location>
        <begin position="47"/>
        <end position="68"/>
    </location>
</feature>
<feature type="non-terminal residue" evidence="2">
    <location>
        <position position="1"/>
    </location>
</feature>
<evidence type="ECO:0000256" key="1">
    <source>
        <dbReference type="SAM" id="Phobius"/>
    </source>
</evidence>
<gene>
    <name evidence="2" type="ORF">BJ875DRAFT_357699</name>
</gene>
<dbReference type="AlphaFoldDB" id="A0A9P8C2P8"/>
<name>A0A9P8C2P8_9HELO</name>
<proteinExistence type="predicted"/>
<reference evidence="2" key="1">
    <citation type="journal article" date="2021" name="IMA Fungus">
        <title>Genomic characterization of three marine fungi, including Emericellopsis atlantica sp. nov. with signatures of a generalist lifestyle and marine biomass degradation.</title>
        <authorList>
            <person name="Hagestad O.C."/>
            <person name="Hou L."/>
            <person name="Andersen J.H."/>
            <person name="Hansen E.H."/>
            <person name="Altermark B."/>
            <person name="Li C."/>
            <person name="Kuhnert E."/>
            <person name="Cox R.J."/>
            <person name="Crous P.W."/>
            <person name="Spatafora J.W."/>
            <person name="Lail K."/>
            <person name="Amirebrahimi M."/>
            <person name="Lipzen A."/>
            <person name="Pangilinan J."/>
            <person name="Andreopoulos W."/>
            <person name="Hayes R.D."/>
            <person name="Ng V."/>
            <person name="Grigoriev I.V."/>
            <person name="Jackson S.A."/>
            <person name="Sutton T.D.S."/>
            <person name="Dobson A.D.W."/>
            <person name="Rama T."/>
        </authorList>
    </citation>
    <scope>NUCLEOTIDE SEQUENCE</scope>
    <source>
        <strain evidence="2">TRa018bII</strain>
    </source>
</reference>
<dbReference type="EMBL" id="MU251583">
    <property type="protein sequence ID" value="KAG9231748.1"/>
    <property type="molecule type" value="Genomic_DNA"/>
</dbReference>
<dbReference type="Proteomes" id="UP000824998">
    <property type="component" value="Unassembled WGS sequence"/>
</dbReference>
<sequence>PQKGRWYRTARFWKRFSVTTSIVLSAASLIVSAIASLNPGSKTHLRALTLTNITVNSLSITIAALTSLDWKFQSTNDRVFAEQLLKIVGTQEGEQIVITRKRLLE</sequence>
<dbReference type="OrthoDB" id="3553538at2759"/>
<keyword evidence="1" id="KW-0812">Transmembrane</keyword>
<comment type="caution">
    <text evidence="2">The sequence shown here is derived from an EMBL/GenBank/DDBJ whole genome shotgun (WGS) entry which is preliminary data.</text>
</comment>
<evidence type="ECO:0000313" key="2">
    <source>
        <dbReference type="EMBL" id="KAG9231748.1"/>
    </source>
</evidence>
<accession>A0A9P8C2P8</accession>
<feature type="non-terminal residue" evidence="2">
    <location>
        <position position="105"/>
    </location>
</feature>